<dbReference type="PROSITE" id="PS51348">
    <property type="entry name" value="GLYCOSYL_HYDROL_F22_2"/>
    <property type="match status" value="1"/>
</dbReference>
<comment type="similarity">
    <text evidence="10">Belongs to the glycosyl hydrolase 22 family.</text>
</comment>
<dbReference type="GO" id="GO:0050829">
    <property type="term" value="P:defense response to Gram-negative bacterium"/>
    <property type="evidence" value="ECO:0007669"/>
    <property type="project" value="TreeGrafter"/>
</dbReference>
<feature type="domain" description="Glycosyl hydrolases family 22 (GH22)" evidence="12">
    <location>
        <begin position="104"/>
        <end position="122"/>
    </location>
</feature>
<dbReference type="GO" id="GO:0005989">
    <property type="term" value="P:lactose biosynthetic process"/>
    <property type="evidence" value="ECO:0007669"/>
    <property type="project" value="UniProtKB-KW"/>
</dbReference>
<proteinExistence type="inferred from homology"/>
<dbReference type="GO" id="GO:0003796">
    <property type="term" value="F:lysozyme activity"/>
    <property type="evidence" value="ECO:0007669"/>
    <property type="project" value="TreeGrafter"/>
</dbReference>
<dbReference type="PROSITE" id="PS00128">
    <property type="entry name" value="GLYCOSYL_HYDROL_F22_1"/>
    <property type="match status" value="1"/>
</dbReference>
<dbReference type="Pfam" id="PF00062">
    <property type="entry name" value="Lys"/>
    <property type="match status" value="1"/>
</dbReference>
<dbReference type="STRING" id="623744.A0A553QQ78"/>
<evidence type="ECO:0000256" key="3">
    <source>
        <dbReference type="ARBA" id="ARBA00022525"/>
    </source>
</evidence>
<comment type="subcellular location">
    <subcellularLocation>
        <location evidence="2">Secreted</location>
    </subcellularLocation>
</comment>
<reference evidence="13 14" key="1">
    <citation type="journal article" date="2019" name="Sci. Data">
        <title>Hybrid genome assembly and annotation of Danionella translucida.</title>
        <authorList>
            <person name="Kadobianskyi M."/>
            <person name="Schulze L."/>
            <person name="Schuelke M."/>
            <person name="Judkewitz B."/>
        </authorList>
    </citation>
    <scope>NUCLEOTIDE SEQUENCE [LARGE SCALE GENOMIC DNA]</scope>
    <source>
        <strain evidence="13 14">Bolton</strain>
    </source>
</reference>
<evidence type="ECO:0000256" key="11">
    <source>
        <dbReference type="SAM" id="SignalP"/>
    </source>
</evidence>
<dbReference type="Proteomes" id="UP000316079">
    <property type="component" value="Unassembled WGS sequence"/>
</dbReference>
<evidence type="ECO:0000256" key="2">
    <source>
        <dbReference type="ARBA" id="ARBA00004613"/>
    </source>
</evidence>
<dbReference type="PANTHER" id="PTHR11407">
    <property type="entry name" value="LYSOZYME C"/>
    <property type="match status" value="1"/>
</dbReference>
<evidence type="ECO:0000313" key="13">
    <source>
        <dbReference type="EMBL" id="TRY92135.1"/>
    </source>
</evidence>
<sequence length="156" mass="16979">MKMSGLLLVSIMMVGLSNAVMVTKCDLKQQLQDVLLSLDFPDIVAKELSSNFNTSAIKTVPAPDELNGSLASNEKPELWTLYGLFQFNDHVICSSSEVPSSNICQISCNKLIDSDITDDMNCIKTLVTLSEMPLISPLSFSAKDSVYFADCPQSSS</sequence>
<dbReference type="Gene3D" id="1.10.530.10">
    <property type="match status" value="1"/>
</dbReference>
<evidence type="ECO:0000256" key="6">
    <source>
        <dbReference type="ARBA" id="ARBA00022837"/>
    </source>
</evidence>
<dbReference type="PRINTS" id="PR00135">
    <property type="entry name" value="LYZLACT"/>
</dbReference>
<name>A0A553QQ78_9TELE</name>
<evidence type="ECO:0000256" key="7">
    <source>
        <dbReference type="ARBA" id="ARBA00023091"/>
    </source>
</evidence>
<keyword evidence="6" id="KW-0106">Calcium</keyword>
<comment type="function">
    <text evidence="1">Regulatory subunit of lactose synthase, changes the substrate specificity of galactosyltransferase in the mammary gland making glucose a good acceptor substrate for this enzyme. This enables LS to synthesize lactose, the major carbohydrate component of milk. In other tissues, galactosyltransferase transfers galactose onto the N-acetylglucosamine of the oligosaccharide chains in glycoproteins.</text>
</comment>
<keyword evidence="11" id="KW-0732">Signal</keyword>
<keyword evidence="8" id="KW-1015">Disulfide bond</keyword>
<dbReference type="SUPFAM" id="SSF53955">
    <property type="entry name" value="Lysozyme-like"/>
    <property type="match status" value="1"/>
</dbReference>
<keyword evidence="4" id="KW-0479">Metal-binding</keyword>
<organism evidence="13 14">
    <name type="scientific">Danionella cerebrum</name>
    <dbReference type="NCBI Taxonomy" id="2873325"/>
    <lineage>
        <taxon>Eukaryota</taxon>
        <taxon>Metazoa</taxon>
        <taxon>Chordata</taxon>
        <taxon>Craniata</taxon>
        <taxon>Vertebrata</taxon>
        <taxon>Euteleostomi</taxon>
        <taxon>Actinopterygii</taxon>
        <taxon>Neopterygii</taxon>
        <taxon>Teleostei</taxon>
        <taxon>Ostariophysi</taxon>
        <taxon>Cypriniformes</taxon>
        <taxon>Danionidae</taxon>
        <taxon>Danioninae</taxon>
        <taxon>Danionella</taxon>
    </lineage>
</organism>
<feature type="signal peptide" evidence="11">
    <location>
        <begin position="1"/>
        <end position="19"/>
    </location>
</feature>
<gene>
    <name evidence="13" type="ORF">DNTS_031451</name>
</gene>
<evidence type="ECO:0000256" key="5">
    <source>
        <dbReference type="ARBA" id="ARBA00022743"/>
    </source>
</evidence>
<dbReference type="PANTHER" id="PTHR11407:SF32">
    <property type="entry name" value="ALPHA-LACTALBUMIN"/>
    <property type="match status" value="1"/>
</dbReference>
<dbReference type="InterPro" id="IPR023346">
    <property type="entry name" value="Lysozyme-like_dom_sf"/>
</dbReference>
<keyword evidence="3" id="KW-0964">Secreted</keyword>
<evidence type="ECO:0000259" key="12">
    <source>
        <dbReference type="PROSITE" id="PS00128"/>
    </source>
</evidence>
<dbReference type="GO" id="GO:0046872">
    <property type="term" value="F:metal ion binding"/>
    <property type="evidence" value="ECO:0007669"/>
    <property type="project" value="UniProtKB-KW"/>
</dbReference>
<feature type="chain" id="PRO_5021741982" description="Lactose synthase B protein" evidence="11">
    <location>
        <begin position="20"/>
        <end position="156"/>
    </location>
</feature>
<dbReference type="InterPro" id="IPR001916">
    <property type="entry name" value="Glyco_hydro_22"/>
</dbReference>
<keyword evidence="5" id="KW-0494">Milk protein</keyword>
<dbReference type="EMBL" id="SRMA01025672">
    <property type="protein sequence ID" value="TRY92135.1"/>
    <property type="molecule type" value="Genomic_DNA"/>
</dbReference>
<dbReference type="SMART" id="SM00263">
    <property type="entry name" value="LYZ1"/>
    <property type="match status" value="1"/>
</dbReference>
<evidence type="ECO:0000256" key="9">
    <source>
        <dbReference type="ARBA" id="ARBA00031746"/>
    </source>
</evidence>
<dbReference type="OrthoDB" id="17373at2759"/>
<dbReference type="GO" id="GO:0050830">
    <property type="term" value="P:defense response to Gram-positive bacterium"/>
    <property type="evidence" value="ECO:0007669"/>
    <property type="project" value="TreeGrafter"/>
</dbReference>
<evidence type="ECO:0000256" key="8">
    <source>
        <dbReference type="ARBA" id="ARBA00023157"/>
    </source>
</evidence>
<evidence type="ECO:0000256" key="4">
    <source>
        <dbReference type="ARBA" id="ARBA00022723"/>
    </source>
</evidence>
<keyword evidence="7" id="KW-0422">Lactose biosynthesis</keyword>
<evidence type="ECO:0000313" key="14">
    <source>
        <dbReference type="Proteomes" id="UP000316079"/>
    </source>
</evidence>
<evidence type="ECO:0000256" key="1">
    <source>
        <dbReference type="ARBA" id="ARBA00002592"/>
    </source>
</evidence>
<comment type="caution">
    <text evidence="13">The sequence shown here is derived from an EMBL/GenBank/DDBJ whole genome shotgun (WGS) entry which is preliminary data.</text>
</comment>
<protein>
    <recommendedName>
        <fullName evidence="9">Lactose synthase B protein</fullName>
    </recommendedName>
</protein>
<dbReference type="GO" id="GO:0005576">
    <property type="term" value="C:extracellular region"/>
    <property type="evidence" value="ECO:0007669"/>
    <property type="project" value="UniProtKB-SubCell"/>
</dbReference>
<accession>A0A553QQ78</accession>
<evidence type="ECO:0000256" key="10">
    <source>
        <dbReference type="RuleBase" id="RU004440"/>
    </source>
</evidence>
<dbReference type="InterPro" id="IPR019799">
    <property type="entry name" value="Glyco_hydro_22_CS"/>
</dbReference>
<keyword evidence="14" id="KW-1185">Reference proteome</keyword>
<dbReference type="AlphaFoldDB" id="A0A553QQ78"/>